<protein>
    <submittedName>
        <fullName evidence="2">Uncharacterized protein</fullName>
    </submittedName>
</protein>
<dbReference type="InterPro" id="IPR006311">
    <property type="entry name" value="TAT_signal"/>
</dbReference>
<feature type="compositionally biased region" description="Acidic residues" evidence="1">
    <location>
        <begin position="479"/>
        <end position="501"/>
    </location>
</feature>
<dbReference type="RefSeq" id="WP_338009044.1">
    <property type="nucleotide sequence ID" value="NZ_JAOPKB010000017.1"/>
</dbReference>
<comment type="caution">
    <text evidence="2">The sequence shown here is derived from an EMBL/GenBank/DDBJ whole genome shotgun (WGS) entry which is preliminary data.</text>
</comment>
<feature type="region of interest" description="Disordered" evidence="1">
    <location>
        <begin position="422"/>
        <end position="511"/>
    </location>
</feature>
<proteinExistence type="predicted"/>
<accession>A0ABT2QJZ8</accession>
<dbReference type="EMBL" id="JAOPKB010000017">
    <property type="protein sequence ID" value="MCU4975275.1"/>
    <property type="molecule type" value="Genomic_DNA"/>
</dbReference>
<feature type="compositionally biased region" description="Acidic residues" evidence="1">
    <location>
        <begin position="458"/>
        <end position="472"/>
    </location>
</feature>
<evidence type="ECO:0000313" key="2">
    <source>
        <dbReference type="EMBL" id="MCU4975275.1"/>
    </source>
</evidence>
<feature type="compositionally biased region" description="Acidic residues" evidence="1">
    <location>
        <begin position="831"/>
        <end position="841"/>
    </location>
</feature>
<name>A0ABT2QJZ8_9EURY</name>
<feature type="compositionally biased region" description="Acidic residues" evidence="1">
    <location>
        <begin position="426"/>
        <end position="450"/>
    </location>
</feature>
<feature type="compositionally biased region" description="Acidic residues" evidence="1">
    <location>
        <begin position="729"/>
        <end position="740"/>
    </location>
</feature>
<dbReference type="PROSITE" id="PS51318">
    <property type="entry name" value="TAT"/>
    <property type="match status" value="1"/>
</dbReference>
<dbReference type="Proteomes" id="UP001320972">
    <property type="component" value="Unassembled WGS sequence"/>
</dbReference>
<evidence type="ECO:0000313" key="3">
    <source>
        <dbReference type="Proteomes" id="UP001320972"/>
    </source>
</evidence>
<reference evidence="2 3" key="1">
    <citation type="submission" date="2022-09" db="EMBL/GenBank/DDBJ databases">
        <title>Enrichment on poylsaccharides allowed isolation of novel metabolic and taxonomic groups of Haloarchaea.</title>
        <authorList>
            <person name="Sorokin D.Y."/>
            <person name="Elcheninov A.G."/>
            <person name="Khizhniak T.V."/>
            <person name="Kolganova T.V."/>
            <person name="Kublanov I.V."/>
        </authorList>
    </citation>
    <scope>NUCLEOTIDE SEQUENCE [LARGE SCALE GENOMIC DNA]</scope>
    <source>
        <strain evidence="2 3">AArc-m2/3/4</strain>
    </source>
</reference>
<sequence>MSILDRRRFLCSAATAATIGSVVGTGVSGERRAPTQTQWEWVDSGRTYSALADSLHVDDGYLFVGTVRDGTDPSEGLAMKCDPSGAVDWTRRYASPDQEEGLEQDPQMGPIPQDGFSFALPAGNENGDGDDGYLLVGWTYYDNTAVYVGRLVRVGPSGRVQWERSFTDLEDASAYSYLADGIRTDNGYLLCGMESPGIMLGGAGWLVSVTDDGSVNWHRRYPATDRDLEQTGRRDVFTSITRFDDEFVLSGYYDPDDDGTNARAWTVGLDDSAEVRWDDRFDLAVDGPTRAYDVARSESDAYDFLVVGAAGPSVRLGDRDHSHPHDPGVEGDGFVAAYTVDGERVWLQDRDDTPMFTATSGDRGVVCGGSHDGRGWVGTLERTDFEADDECAVTSLCDAHDGELVASGRRISSDRTEGWARLVDGLETDSEGTDDGDGEDDTRDAEDADGDESKADDSDPEDAGDSDDSNGDGDGKDNDDSDPNSNSDEDPEDPDEDDTDTNGDPGERTIEFVDCQTVRVVGDFEDVILGLAFQAPDGDLGTIQEPVGGVDGERTIHGPSAFDVGTEAAVVTYAEGFDETPATPGLGTVSTENPTLEECEQEHLGELVDGGEGDEVADGGTIEFLDCETARVTGTFEDVMLHLTWWSAEGLPGTISEPVGSVDGERTINATEEFGPFEHGPVLNSVELFDETPSTPGLGVQSAQHPNQAACEEEITAGLEVDGGGAEADSSEDGAAEAGDDTGGASAEGGEGQTEAESETGTGTEAETQTEQATADSTEEPADDGSDGEADDGSDGEADDDEQGETQEVDQSHETESEPESTPTPTGDGSETSDGESAADD</sequence>
<feature type="compositionally biased region" description="Acidic residues" evidence="1">
    <location>
        <begin position="777"/>
        <end position="808"/>
    </location>
</feature>
<evidence type="ECO:0000256" key="1">
    <source>
        <dbReference type="SAM" id="MobiDB-lite"/>
    </source>
</evidence>
<feature type="compositionally biased region" description="Low complexity" evidence="1">
    <location>
        <begin position="753"/>
        <end position="776"/>
    </location>
</feature>
<keyword evidence="3" id="KW-1185">Reference proteome</keyword>
<organism evidence="2 3">
    <name type="scientific">Natronoglomus mannanivorans</name>
    <dbReference type="NCBI Taxonomy" id="2979990"/>
    <lineage>
        <taxon>Archaea</taxon>
        <taxon>Methanobacteriati</taxon>
        <taxon>Methanobacteriota</taxon>
        <taxon>Stenosarchaea group</taxon>
        <taxon>Halobacteria</taxon>
        <taxon>Halobacteriales</taxon>
        <taxon>Natrialbaceae</taxon>
        <taxon>Natronoglomus</taxon>
    </lineage>
</organism>
<feature type="region of interest" description="Disordered" evidence="1">
    <location>
        <begin position="722"/>
        <end position="841"/>
    </location>
</feature>
<gene>
    <name evidence="2" type="ORF">OB955_21470</name>
</gene>